<reference evidence="5 6" key="1">
    <citation type="submission" date="2018-09" db="EMBL/GenBank/DDBJ databases">
        <title>YIM PH21274 draft genome.</title>
        <authorList>
            <person name="Miao C."/>
        </authorList>
    </citation>
    <scope>NUCLEOTIDE SEQUENCE [LARGE SCALE GENOMIC DNA]</scope>
    <source>
        <strain evidence="5 6">YIM PH 21724</strain>
    </source>
</reference>
<comment type="similarity">
    <text evidence="2">Belongs to the EspG family.</text>
</comment>
<keyword evidence="3" id="KW-0963">Cytoplasm</keyword>
<accession>A0A3A4K9Z2</accession>
<dbReference type="AlphaFoldDB" id="A0A3A4K9Z2"/>
<dbReference type="Proteomes" id="UP000266677">
    <property type="component" value="Unassembled WGS sequence"/>
</dbReference>
<keyword evidence="6" id="KW-1185">Reference proteome</keyword>
<keyword evidence="4" id="KW-0143">Chaperone</keyword>
<evidence type="ECO:0000313" key="5">
    <source>
        <dbReference type="EMBL" id="RJO76630.1"/>
    </source>
</evidence>
<proteinExistence type="inferred from homology"/>
<dbReference type="Pfam" id="PF14011">
    <property type="entry name" value="ESX-1_EspG"/>
    <property type="match status" value="1"/>
</dbReference>
<dbReference type="EMBL" id="QZFU01000016">
    <property type="protein sequence ID" value="RJO76630.1"/>
    <property type="molecule type" value="Genomic_DNA"/>
</dbReference>
<dbReference type="RefSeq" id="WP_120039552.1">
    <property type="nucleotide sequence ID" value="NZ_QZFU01000016.1"/>
</dbReference>
<evidence type="ECO:0000256" key="1">
    <source>
        <dbReference type="ARBA" id="ARBA00004496"/>
    </source>
</evidence>
<sequence length="265" mass="30559">MACSAATMTGDGLEWSWEPDDFAALWLDDGRDRFPRPLHFQSRFRFVEDYRRHAARVRANYSRDDLMDIVRAFEVLQASDVRIEIVGGTTKTNDGTARRYRVLGVRNEVSAAVLSQTCSAEADGPIRLRLCHPDHLPARIVHRLLPAEPGREPQAEFHRQDVLDDRDAHFDNSRRTQLRDSYRKLIGRPSDGGGSAALYLGPLLSRTDPLHFVEWRDITDDGRYTEWQTIDRLRIRPTTPKDLTAQFAAWFDKARRRLDADTEVW</sequence>
<dbReference type="InterPro" id="IPR025734">
    <property type="entry name" value="EspG"/>
</dbReference>
<evidence type="ECO:0000256" key="4">
    <source>
        <dbReference type="ARBA" id="ARBA00023186"/>
    </source>
</evidence>
<evidence type="ECO:0000256" key="3">
    <source>
        <dbReference type="ARBA" id="ARBA00022490"/>
    </source>
</evidence>
<comment type="subcellular location">
    <subcellularLocation>
        <location evidence="1">Cytoplasm</location>
    </subcellularLocation>
</comment>
<name>A0A3A4K9Z2_9NOCA</name>
<protein>
    <submittedName>
        <fullName evidence="5">ESX secretion-associated protein EspG</fullName>
    </submittedName>
</protein>
<evidence type="ECO:0000256" key="2">
    <source>
        <dbReference type="ARBA" id="ARBA00006411"/>
    </source>
</evidence>
<comment type="caution">
    <text evidence="5">The sequence shown here is derived from an EMBL/GenBank/DDBJ whole genome shotgun (WGS) entry which is preliminary data.</text>
</comment>
<gene>
    <name evidence="5" type="ORF">D5S18_10155</name>
</gene>
<organism evidence="5 6">
    <name type="scientific">Nocardia panacis</name>
    <dbReference type="NCBI Taxonomy" id="2340916"/>
    <lineage>
        <taxon>Bacteria</taxon>
        <taxon>Bacillati</taxon>
        <taxon>Actinomycetota</taxon>
        <taxon>Actinomycetes</taxon>
        <taxon>Mycobacteriales</taxon>
        <taxon>Nocardiaceae</taxon>
        <taxon>Nocardia</taxon>
    </lineage>
</organism>
<evidence type="ECO:0000313" key="6">
    <source>
        <dbReference type="Proteomes" id="UP000266677"/>
    </source>
</evidence>